<proteinExistence type="predicted"/>
<dbReference type="Proteomes" id="UP000436483">
    <property type="component" value="Unassembled WGS sequence"/>
</dbReference>
<name>A0A7X3MNY0_9HYPH</name>
<dbReference type="OrthoDB" id="7477898at2"/>
<evidence type="ECO:0000313" key="2">
    <source>
        <dbReference type="EMBL" id="MXQ10493.1"/>
    </source>
</evidence>
<gene>
    <name evidence="2" type="ORF">GR328_03265</name>
</gene>
<accession>A0A7X3MNY0</accession>
<sequence length="102" mass="10919">MDQATVDLKPARDPSASSLALNARERDGALAPRAVSFRDPQEVLAHPALDISDKRAILAGWASDACAVENLPNWRRLPETGALVALDDILDALQALDRGALH</sequence>
<reference evidence="2 3" key="1">
    <citation type="submission" date="2019-12" db="EMBL/GenBank/DDBJ databases">
        <authorList>
            <person name="Yuan C.-G."/>
        </authorList>
    </citation>
    <scope>NUCLEOTIDE SEQUENCE [LARGE SCALE GENOMIC DNA]</scope>
    <source>
        <strain evidence="2 3">KCTC 23863</strain>
    </source>
</reference>
<protein>
    <submittedName>
        <fullName evidence="2">Uncharacterized protein</fullName>
    </submittedName>
</protein>
<dbReference type="AlphaFoldDB" id="A0A7X3MNY0"/>
<dbReference type="RefSeq" id="WP_160883102.1">
    <property type="nucleotide sequence ID" value="NZ_WURB01000002.1"/>
</dbReference>
<reference evidence="2 3" key="2">
    <citation type="submission" date="2020-01" db="EMBL/GenBank/DDBJ databases">
        <title>Microvirga sp. nov., an arsenate reduction bacterium isolated from Tibet hotspring sediments.</title>
        <authorList>
            <person name="Xian W.-D."/>
            <person name="Li W.-J."/>
        </authorList>
    </citation>
    <scope>NUCLEOTIDE SEQUENCE [LARGE SCALE GENOMIC DNA]</scope>
    <source>
        <strain evidence="2 3">KCTC 23863</strain>
    </source>
</reference>
<comment type="caution">
    <text evidence="2">The sequence shown here is derived from an EMBL/GenBank/DDBJ whole genome shotgun (WGS) entry which is preliminary data.</text>
</comment>
<feature type="region of interest" description="Disordered" evidence="1">
    <location>
        <begin position="1"/>
        <end position="23"/>
    </location>
</feature>
<keyword evidence="3" id="KW-1185">Reference proteome</keyword>
<evidence type="ECO:0000313" key="3">
    <source>
        <dbReference type="Proteomes" id="UP000436483"/>
    </source>
</evidence>
<dbReference type="EMBL" id="WURB01000002">
    <property type="protein sequence ID" value="MXQ10493.1"/>
    <property type="molecule type" value="Genomic_DNA"/>
</dbReference>
<evidence type="ECO:0000256" key="1">
    <source>
        <dbReference type="SAM" id="MobiDB-lite"/>
    </source>
</evidence>
<organism evidence="2 3">
    <name type="scientific">Microvirga makkahensis</name>
    <dbReference type="NCBI Taxonomy" id="1128670"/>
    <lineage>
        <taxon>Bacteria</taxon>
        <taxon>Pseudomonadati</taxon>
        <taxon>Pseudomonadota</taxon>
        <taxon>Alphaproteobacteria</taxon>
        <taxon>Hyphomicrobiales</taxon>
        <taxon>Methylobacteriaceae</taxon>
        <taxon>Microvirga</taxon>
    </lineage>
</organism>